<sequence>MLNFTPFAETACETLEKLRSKGVVDGSEYMNSLQASCDQKTAAAQQAQTNEKSAKNTTLMLVGGSVFVALLTGIIIYKRKN</sequence>
<protein>
    <submittedName>
        <fullName evidence="2">Uncharacterized protein</fullName>
    </submittedName>
</protein>
<dbReference type="RefSeq" id="WP_102994500.1">
    <property type="nucleotide sequence ID" value="NZ_CP025938.1"/>
</dbReference>
<dbReference type="AlphaFoldDB" id="A0A2I7SEU7"/>
<keyword evidence="3" id="KW-1185">Reference proteome</keyword>
<gene>
    <name evidence="2" type="ORF">C1A40_02385</name>
</gene>
<dbReference type="Proteomes" id="UP000236592">
    <property type="component" value="Chromosome"/>
</dbReference>
<feature type="transmembrane region" description="Helical" evidence="1">
    <location>
        <begin position="59"/>
        <end position="77"/>
    </location>
</feature>
<keyword evidence="1" id="KW-0812">Transmembrane</keyword>
<dbReference type="EMBL" id="CP025938">
    <property type="protein sequence ID" value="AUS04390.1"/>
    <property type="molecule type" value="Genomic_DNA"/>
</dbReference>
<reference evidence="3" key="1">
    <citation type="submission" date="2018-01" db="EMBL/GenBank/DDBJ databases">
        <title>Complete genome of Tamlana sp. UJ94.</title>
        <authorList>
            <person name="Jung J."/>
            <person name="Chung D."/>
            <person name="Bae S.S."/>
            <person name="Baek K."/>
        </authorList>
    </citation>
    <scope>NUCLEOTIDE SEQUENCE [LARGE SCALE GENOMIC DNA]</scope>
    <source>
        <strain evidence="3">UJ94</strain>
    </source>
</reference>
<dbReference type="KEGG" id="taj:C1A40_02385"/>
<proteinExistence type="predicted"/>
<accession>A0A2I7SEU7</accession>
<organism evidence="2 3">
    <name type="scientific">Pseudotamlana carrageenivorans</name>
    <dbReference type="NCBI Taxonomy" id="2069432"/>
    <lineage>
        <taxon>Bacteria</taxon>
        <taxon>Pseudomonadati</taxon>
        <taxon>Bacteroidota</taxon>
        <taxon>Flavobacteriia</taxon>
        <taxon>Flavobacteriales</taxon>
        <taxon>Flavobacteriaceae</taxon>
        <taxon>Pseudotamlana</taxon>
    </lineage>
</organism>
<name>A0A2I7SEU7_9FLAO</name>
<evidence type="ECO:0000256" key="1">
    <source>
        <dbReference type="SAM" id="Phobius"/>
    </source>
</evidence>
<evidence type="ECO:0000313" key="2">
    <source>
        <dbReference type="EMBL" id="AUS04390.1"/>
    </source>
</evidence>
<evidence type="ECO:0000313" key="3">
    <source>
        <dbReference type="Proteomes" id="UP000236592"/>
    </source>
</evidence>
<keyword evidence="1" id="KW-0472">Membrane</keyword>
<keyword evidence="1" id="KW-1133">Transmembrane helix</keyword>